<feature type="compositionally biased region" description="Gly residues" evidence="1">
    <location>
        <begin position="40"/>
        <end position="62"/>
    </location>
</feature>
<dbReference type="STRING" id="40148.A0A0D9Z2S1"/>
<dbReference type="Gramene" id="OGLUM03G05400.1">
    <property type="protein sequence ID" value="OGLUM03G05400.1"/>
    <property type="gene ID" value="OGLUM03G05400"/>
</dbReference>
<evidence type="ECO:0000256" key="2">
    <source>
        <dbReference type="SAM" id="Phobius"/>
    </source>
</evidence>
<feature type="region of interest" description="Disordered" evidence="1">
    <location>
        <begin position="126"/>
        <end position="160"/>
    </location>
</feature>
<dbReference type="Proteomes" id="UP000026961">
    <property type="component" value="Chromosome 3"/>
</dbReference>
<dbReference type="EnsemblPlants" id="OGLUM03G05400.1">
    <property type="protein sequence ID" value="OGLUM03G05400.1"/>
    <property type="gene ID" value="OGLUM03G05400"/>
</dbReference>
<evidence type="ECO:0000313" key="4">
    <source>
        <dbReference type="Proteomes" id="UP000026961"/>
    </source>
</evidence>
<reference evidence="3" key="1">
    <citation type="submission" date="2015-04" db="UniProtKB">
        <authorList>
            <consortium name="EnsemblPlants"/>
        </authorList>
    </citation>
    <scope>IDENTIFICATION</scope>
</reference>
<dbReference type="AlphaFoldDB" id="A0A0D9Z2S1"/>
<name>A0A0D9Z2S1_9ORYZ</name>
<keyword evidence="2" id="KW-0812">Transmembrane</keyword>
<sequence>MGCVTCYETICKDCRSRSNIIKNEEKVHRRPPVVGRRSPGRGGPTAGWRCGGGGDTGEGEGGGKARRRQRRGGGGGRRARLLELLLLIHDCSQDAADADYLTALPNPYLIAELSAYGSVADAVRQGPQHNDQEMGGAPRHPHPGRRGGAGLRAESATTTHDQTLLVTTTPSPPASTVSMPPTSSVMVASAPANSTTGNSNARSPHPPVHVAVAVAATARTFVAVSFVGFALWELARHARARRRGTTAMAVADKRDSLASAAAFGAAVHPCRHLDGACDHDAENVVAEEKDAVVGGGVPPHLVGGLGGEAWRDEGGE</sequence>
<accession>A0A0D9Z2S1</accession>
<reference evidence="3" key="2">
    <citation type="submission" date="2018-05" db="EMBL/GenBank/DDBJ databases">
        <title>OgluRS3 (Oryza glumaepatula Reference Sequence Version 3).</title>
        <authorList>
            <person name="Zhang J."/>
            <person name="Kudrna D."/>
            <person name="Lee S."/>
            <person name="Talag J."/>
            <person name="Welchert J."/>
            <person name="Wing R.A."/>
        </authorList>
    </citation>
    <scope>NUCLEOTIDE SEQUENCE [LARGE SCALE GENOMIC DNA]</scope>
</reference>
<keyword evidence="2" id="KW-0472">Membrane</keyword>
<proteinExistence type="predicted"/>
<organism evidence="3">
    <name type="scientific">Oryza glumipatula</name>
    <dbReference type="NCBI Taxonomy" id="40148"/>
    <lineage>
        <taxon>Eukaryota</taxon>
        <taxon>Viridiplantae</taxon>
        <taxon>Streptophyta</taxon>
        <taxon>Embryophyta</taxon>
        <taxon>Tracheophyta</taxon>
        <taxon>Spermatophyta</taxon>
        <taxon>Magnoliopsida</taxon>
        <taxon>Liliopsida</taxon>
        <taxon>Poales</taxon>
        <taxon>Poaceae</taxon>
        <taxon>BOP clade</taxon>
        <taxon>Oryzoideae</taxon>
        <taxon>Oryzeae</taxon>
        <taxon>Oryzinae</taxon>
        <taxon>Oryza</taxon>
    </lineage>
</organism>
<feature type="region of interest" description="Disordered" evidence="1">
    <location>
        <begin position="25"/>
        <end position="76"/>
    </location>
</feature>
<feature type="transmembrane region" description="Helical" evidence="2">
    <location>
        <begin position="208"/>
        <end position="232"/>
    </location>
</feature>
<keyword evidence="4" id="KW-1185">Reference proteome</keyword>
<dbReference type="HOGENOM" id="CLU_881018_0_0_1"/>
<evidence type="ECO:0000256" key="1">
    <source>
        <dbReference type="SAM" id="MobiDB-lite"/>
    </source>
</evidence>
<keyword evidence="2" id="KW-1133">Transmembrane helix</keyword>
<evidence type="ECO:0000313" key="3">
    <source>
        <dbReference type="EnsemblPlants" id="OGLUM03G05400.1"/>
    </source>
</evidence>
<protein>
    <submittedName>
        <fullName evidence="3">Uncharacterized protein</fullName>
    </submittedName>
</protein>